<sequence length="57" mass="5945">MFLAVFTIGYLGWLAICAGVNAWLRPAPAAPVDPCAESRARASALRADCAQLPGGTR</sequence>
<accession>A0ABU7QA43</accession>
<reference evidence="1 2" key="1">
    <citation type="submission" date="2023-11" db="EMBL/GenBank/DDBJ databases">
        <title>30 novel species of actinomycetes from the DSMZ collection.</title>
        <authorList>
            <person name="Nouioui I."/>
        </authorList>
    </citation>
    <scope>NUCLEOTIDE SEQUENCE [LARGE SCALE GENOMIC DNA]</scope>
    <source>
        <strain evidence="1 2">DSM 41524</strain>
    </source>
</reference>
<dbReference type="Proteomes" id="UP001354709">
    <property type="component" value="Unassembled WGS sequence"/>
</dbReference>
<name>A0ABU7QA43_9ACTN</name>
<protein>
    <submittedName>
        <fullName evidence="1">Uncharacterized protein</fullName>
    </submittedName>
</protein>
<evidence type="ECO:0000313" key="2">
    <source>
        <dbReference type="Proteomes" id="UP001354709"/>
    </source>
</evidence>
<comment type="caution">
    <text evidence="1">The sequence shown here is derived from an EMBL/GenBank/DDBJ whole genome shotgun (WGS) entry which is preliminary data.</text>
</comment>
<dbReference type="RefSeq" id="WP_330815533.1">
    <property type="nucleotide sequence ID" value="NZ_JAZBJO010000045.1"/>
</dbReference>
<organism evidence="1 2">
    <name type="scientific">Streptomyces asiaticus subsp. ignotus</name>
    <dbReference type="NCBI Taxonomy" id="3098222"/>
    <lineage>
        <taxon>Bacteria</taxon>
        <taxon>Bacillati</taxon>
        <taxon>Actinomycetota</taxon>
        <taxon>Actinomycetes</taxon>
        <taxon>Kitasatosporales</taxon>
        <taxon>Streptomycetaceae</taxon>
        <taxon>Streptomyces</taxon>
        <taxon>Streptomyces violaceusniger group</taxon>
    </lineage>
</organism>
<keyword evidence="2" id="KW-1185">Reference proteome</keyword>
<gene>
    <name evidence="1" type="ORF">V2J94_41665</name>
</gene>
<proteinExistence type="predicted"/>
<evidence type="ECO:0000313" key="1">
    <source>
        <dbReference type="EMBL" id="MEE4598280.1"/>
    </source>
</evidence>
<dbReference type="EMBL" id="JAZBJO010000045">
    <property type="protein sequence ID" value="MEE4598280.1"/>
    <property type="molecule type" value="Genomic_DNA"/>
</dbReference>